<dbReference type="NCBIfam" id="TIGR02605">
    <property type="entry name" value="CxxC_CxxC_SSSS"/>
    <property type="match status" value="1"/>
</dbReference>
<accession>A0A2S5J050</accession>
<gene>
    <name evidence="3" type="ORF">C4K88_05480</name>
</gene>
<dbReference type="Pfam" id="PF09723">
    <property type="entry name" value="Zn_ribbon_8"/>
    <property type="match status" value="1"/>
</dbReference>
<proteinExistence type="predicted"/>
<evidence type="ECO:0000259" key="2">
    <source>
        <dbReference type="SMART" id="SM00834"/>
    </source>
</evidence>
<evidence type="ECO:0000313" key="3">
    <source>
        <dbReference type="EMBL" id="PPB50120.1"/>
    </source>
</evidence>
<evidence type="ECO:0000256" key="1">
    <source>
        <dbReference type="SAM" id="MobiDB-lite"/>
    </source>
</evidence>
<dbReference type="AlphaFoldDB" id="A0A2S5J050"/>
<feature type="region of interest" description="Disordered" evidence="1">
    <location>
        <begin position="58"/>
        <end position="96"/>
    </location>
</feature>
<dbReference type="Proteomes" id="UP000239297">
    <property type="component" value="Unassembled WGS sequence"/>
</dbReference>
<evidence type="ECO:0000313" key="4">
    <source>
        <dbReference type="Proteomes" id="UP000239297"/>
    </source>
</evidence>
<feature type="domain" description="Putative regulatory protein FmdB zinc ribbon" evidence="2">
    <location>
        <begin position="1"/>
        <end position="41"/>
    </location>
</feature>
<keyword evidence="4" id="KW-1185">Reference proteome</keyword>
<reference evidence="3 4" key="1">
    <citation type="journal article" date="2014" name="Int. J. Syst. Evol. Microbiol.">
        <title>Arthrobacter pityocampae sp. nov., isolated from Thaumetopoea pityocampa (Lep., Thaumetopoeidae).</title>
        <authorList>
            <person name="Ince I.A."/>
            <person name="Demirbag Z."/>
            <person name="Kati H."/>
        </authorList>
    </citation>
    <scope>NUCLEOTIDE SEQUENCE [LARGE SCALE GENOMIC DNA]</scope>
    <source>
        <strain evidence="3 4">Tp2</strain>
    </source>
</reference>
<sequence length="96" mass="10523">MPIYEYRCPRCDVFELTRGMGSAPAEEDCPTCGQRARRRISAPRLARTGTAAFRLIDAAERSASEPRVVSGTPPAPGRSARPAYSTNPLHQKLPRP</sequence>
<dbReference type="SMART" id="SM00834">
    <property type="entry name" value="CxxC_CXXC_SSSS"/>
    <property type="match status" value="1"/>
</dbReference>
<name>A0A2S5J050_9MICC</name>
<organism evidence="3 4">
    <name type="scientific">Arthrobacter pityocampae</name>
    <dbReference type="NCBI Taxonomy" id="547334"/>
    <lineage>
        <taxon>Bacteria</taxon>
        <taxon>Bacillati</taxon>
        <taxon>Actinomycetota</taxon>
        <taxon>Actinomycetes</taxon>
        <taxon>Micrococcales</taxon>
        <taxon>Micrococcaceae</taxon>
        <taxon>Arthrobacter</taxon>
    </lineage>
</organism>
<comment type="caution">
    <text evidence="3">The sequence shown here is derived from an EMBL/GenBank/DDBJ whole genome shotgun (WGS) entry which is preliminary data.</text>
</comment>
<protein>
    <recommendedName>
        <fullName evidence="2">Putative regulatory protein FmdB zinc ribbon domain-containing protein</fullName>
    </recommendedName>
</protein>
<dbReference type="EMBL" id="PRKW01000002">
    <property type="protein sequence ID" value="PPB50120.1"/>
    <property type="molecule type" value="Genomic_DNA"/>
</dbReference>
<dbReference type="InterPro" id="IPR013429">
    <property type="entry name" value="Regulatory_FmdB_Zinc_ribbon"/>
</dbReference>
<dbReference type="OrthoDB" id="9792898at2"/>